<keyword evidence="2" id="KW-1185">Reference proteome</keyword>
<proteinExistence type="predicted"/>
<protein>
    <submittedName>
        <fullName evidence="1">Uncharacterized protein</fullName>
    </submittedName>
</protein>
<reference evidence="1" key="1">
    <citation type="submission" date="2020-05" db="EMBL/GenBank/DDBJ databases">
        <title>Large-scale comparative analyses of tick genomes elucidate their genetic diversity and vector capacities.</title>
        <authorList>
            <person name="Jia N."/>
            <person name="Wang J."/>
            <person name="Shi W."/>
            <person name="Du L."/>
            <person name="Sun Y."/>
            <person name="Zhan W."/>
            <person name="Jiang J."/>
            <person name="Wang Q."/>
            <person name="Zhang B."/>
            <person name="Ji P."/>
            <person name="Sakyi L.B."/>
            <person name="Cui X."/>
            <person name="Yuan T."/>
            <person name="Jiang B."/>
            <person name="Yang W."/>
            <person name="Lam T.T.-Y."/>
            <person name="Chang Q."/>
            <person name="Ding S."/>
            <person name="Wang X."/>
            <person name="Zhu J."/>
            <person name="Ruan X."/>
            <person name="Zhao L."/>
            <person name="Wei J."/>
            <person name="Que T."/>
            <person name="Du C."/>
            <person name="Cheng J."/>
            <person name="Dai P."/>
            <person name="Han X."/>
            <person name="Huang E."/>
            <person name="Gao Y."/>
            <person name="Liu J."/>
            <person name="Shao H."/>
            <person name="Ye R."/>
            <person name="Li L."/>
            <person name="Wei W."/>
            <person name="Wang X."/>
            <person name="Wang C."/>
            <person name="Yang T."/>
            <person name="Huo Q."/>
            <person name="Li W."/>
            <person name="Guo W."/>
            <person name="Chen H."/>
            <person name="Zhou L."/>
            <person name="Ni X."/>
            <person name="Tian J."/>
            <person name="Zhou Y."/>
            <person name="Sheng Y."/>
            <person name="Liu T."/>
            <person name="Pan Y."/>
            <person name="Xia L."/>
            <person name="Li J."/>
            <person name="Zhao F."/>
            <person name="Cao W."/>
        </authorList>
    </citation>
    <scope>NUCLEOTIDE SEQUENCE</scope>
    <source>
        <strain evidence="1">Hyas-2018</strain>
    </source>
</reference>
<evidence type="ECO:0000313" key="2">
    <source>
        <dbReference type="Proteomes" id="UP000821845"/>
    </source>
</evidence>
<name>A0ACB7RPN6_HYAAI</name>
<sequence length="634" mass="70934">MADGSKSAGYQRTLDKAAVMVCAVLLVLVTPLVLWSVAGFLAPAWPPVRRNRSEKNCASSMVHELAVIGNVSVDPCHDFSHYACFNHELLARSDVRRDVFFKAVGTLKGQASLLLNHLYTSCMKRMANYPVTPESASTAFLDAVRSWGVGANGSVNVASIVASMDIRYSMKMGMEFEMTTMDSEAKLAVMTIRALELRDVHVPGVDNDIFYNRSLLALSRALGHTVTANDVRALIVEVRRQSAGKNGTKRGHYSLLAEIYQTPLLDAMIKRLCNCKDYIAVEVHRADAIVAQLEVFGRQEFRPTVLAYLSLWASVDLLSGEINATYAGGYGAEHSTADKMRYCVEYVMRFKHVWDIIAVEKLRTREKDRALRTVYQDVLAAILAEFGDMFADSGSVASLIDTVSRLGLLLPAELVEPYRRILPSREESHAASALALREFLGRARVLDSSRGLLEAWSHRDELFDELVRVTSRFVIFAPTVYSELRLECGTEALFLNAHLVGVHLVDGLVQRLCLRREGAHVVAEAALGRLCVEDPRRLMDVLYPQLSLRVVGRALKKSESWHHRAFAWGPRKMSESQLFYQLFYVREVCAHAERLQQTQLEESAQLMMASEDFRKAFGCLSVGRRLVAMRFTLT</sequence>
<gene>
    <name evidence="1" type="ORF">HPB50_026653</name>
</gene>
<comment type="caution">
    <text evidence="1">The sequence shown here is derived from an EMBL/GenBank/DDBJ whole genome shotgun (WGS) entry which is preliminary data.</text>
</comment>
<organism evidence="1 2">
    <name type="scientific">Hyalomma asiaticum</name>
    <name type="common">Tick</name>
    <dbReference type="NCBI Taxonomy" id="266040"/>
    <lineage>
        <taxon>Eukaryota</taxon>
        <taxon>Metazoa</taxon>
        <taxon>Ecdysozoa</taxon>
        <taxon>Arthropoda</taxon>
        <taxon>Chelicerata</taxon>
        <taxon>Arachnida</taxon>
        <taxon>Acari</taxon>
        <taxon>Parasitiformes</taxon>
        <taxon>Ixodida</taxon>
        <taxon>Ixodoidea</taxon>
        <taxon>Ixodidae</taxon>
        <taxon>Hyalomminae</taxon>
        <taxon>Hyalomma</taxon>
    </lineage>
</organism>
<dbReference type="EMBL" id="CM023488">
    <property type="protein sequence ID" value="KAH6924932.1"/>
    <property type="molecule type" value="Genomic_DNA"/>
</dbReference>
<accession>A0ACB7RPN6</accession>
<evidence type="ECO:0000313" key="1">
    <source>
        <dbReference type="EMBL" id="KAH6924932.1"/>
    </source>
</evidence>
<dbReference type="Proteomes" id="UP000821845">
    <property type="component" value="Chromosome 8"/>
</dbReference>